<accession>A0A285R2G5</accession>
<dbReference type="AlphaFoldDB" id="A0A285R2G5"/>
<gene>
    <name evidence="1" type="ORF">SAMN06297144_3451</name>
</gene>
<dbReference type="Proteomes" id="UP000219494">
    <property type="component" value="Unassembled WGS sequence"/>
</dbReference>
<sequence length="68" mass="7732">MTRRTPSPRLTSIAVTARLDGSFRVAVFPRDPADMSTMPQDFLSHREALTYAERLSARTGWHTVDRVQ</sequence>
<keyword evidence="2" id="KW-1185">Reference proteome</keyword>
<organism evidence="1 2">
    <name type="scientific">Sphingomonas guangdongensis</name>
    <dbReference type="NCBI Taxonomy" id="1141890"/>
    <lineage>
        <taxon>Bacteria</taxon>
        <taxon>Pseudomonadati</taxon>
        <taxon>Pseudomonadota</taxon>
        <taxon>Alphaproteobacteria</taxon>
        <taxon>Sphingomonadales</taxon>
        <taxon>Sphingomonadaceae</taxon>
        <taxon>Sphingomonas</taxon>
    </lineage>
</organism>
<protein>
    <submittedName>
        <fullName evidence="1">Uncharacterized protein</fullName>
    </submittedName>
</protein>
<dbReference type="RefSeq" id="WP_144033628.1">
    <property type="nucleotide sequence ID" value="NZ_OBMI01000004.1"/>
</dbReference>
<name>A0A285R2G5_9SPHN</name>
<reference evidence="1 2" key="1">
    <citation type="submission" date="2017-07" db="EMBL/GenBank/DDBJ databases">
        <authorList>
            <person name="Sun Z.S."/>
            <person name="Albrecht U."/>
            <person name="Echele G."/>
            <person name="Lee C.C."/>
        </authorList>
    </citation>
    <scope>NUCLEOTIDE SEQUENCE [LARGE SCALE GENOMIC DNA]</scope>
    <source>
        <strain evidence="1 2">CGMCC 1.12672</strain>
    </source>
</reference>
<evidence type="ECO:0000313" key="1">
    <source>
        <dbReference type="EMBL" id="SOB88300.1"/>
    </source>
</evidence>
<proteinExistence type="predicted"/>
<dbReference type="EMBL" id="OBMI01000004">
    <property type="protein sequence ID" value="SOB88300.1"/>
    <property type="molecule type" value="Genomic_DNA"/>
</dbReference>
<evidence type="ECO:0000313" key="2">
    <source>
        <dbReference type="Proteomes" id="UP000219494"/>
    </source>
</evidence>